<accession>A0A931H8L6</accession>
<evidence type="ECO:0000313" key="2">
    <source>
        <dbReference type="EMBL" id="MBG9390402.1"/>
    </source>
</evidence>
<feature type="transmembrane region" description="Helical" evidence="1">
    <location>
        <begin position="56"/>
        <end position="75"/>
    </location>
</feature>
<keyword evidence="1" id="KW-1133">Transmembrane helix</keyword>
<keyword evidence="3" id="KW-1185">Reference proteome</keyword>
<name>A0A931H8L6_9BURK</name>
<evidence type="ECO:0000256" key="1">
    <source>
        <dbReference type="SAM" id="Phobius"/>
    </source>
</evidence>
<keyword evidence="1" id="KW-0472">Membrane</keyword>
<feature type="transmembrane region" description="Helical" evidence="1">
    <location>
        <begin position="118"/>
        <end position="143"/>
    </location>
</feature>
<dbReference type="AlphaFoldDB" id="A0A931H8L6"/>
<dbReference type="RefSeq" id="WP_196988142.1">
    <property type="nucleotide sequence ID" value="NZ_JADWYS010000001.1"/>
</dbReference>
<feature type="transmembrane region" description="Helical" evidence="1">
    <location>
        <begin position="163"/>
        <end position="185"/>
    </location>
</feature>
<gene>
    <name evidence="2" type="ORF">I5803_20395</name>
</gene>
<sequence>MTAVWRCCYQEFADSIDIDLKGKWAMVNHLRENIGAEETSETRDRFATRRSWVRRIFAYGVVLPLVFYFLMALAVPSNILDQVPALHAFTSGVARFVMTVFPGRDIQTHARSTGFPQAALLCSSGAVVLIPWLIIAAAMGLIIGYPYGRIEKNPFKGMGAAQVIVTGTLLLFGIPIGIWIVQIFFLIPGDPGIYAGVTTMIRFGYAWLSTAVILLSASCIFLQPTYLAFVVDRAFMGGFKAEACRRKARNGSEAEPCAQYRSVG</sequence>
<protein>
    <submittedName>
        <fullName evidence="2">Uncharacterized protein</fullName>
    </submittedName>
</protein>
<dbReference type="Proteomes" id="UP000651050">
    <property type="component" value="Unassembled WGS sequence"/>
</dbReference>
<reference evidence="2" key="1">
    <citation type="submission" date="2020-11" db="EMBL/GenBank/DDBJ databases">
        <title>Bacterial whole genome sequence for Caenimonas sp. DR4.4.</title>
        <authorList>
            <person name="Le V."/>
            <person name="Ko S.-R."/>
            <person name="Ahn C.-Y."/>
            <person name="Oh H.-M."/>
        </authorList>
    </citation>
    <scope>NUCLEOTIDE SEQUENCE</scope>
    <source>
        <strain evidence="2">DR4.4</strain>
    </source>
</reference>
<organism evidence="2 3">
    <name type="scientific">Caenimonas aquaedulcis</name>
    <dbReference type="NCBI Taxonomy" id="2793270"/>
    <lineage>
        <taxon>Bacteria</taxon>
        <taxon>Pseudomonadati</taxon>
        <taxon>Pseudomonadota</taxon>
        <taxon>Betaproteobacteria</taxon>
        <taxon>Burkholderiales</taxon>
        <taxon>Comamonadaceae</taxon>
        <taxon>Caenimonas</taxon>
    </lineage>
</organism>
<dbReference type="EMBL" id="JADWYS010000001">
    <property type="protein sequence ID" value="MBG9390402.1"/>
    <property type="molecule type" value="Genomic_DNA"/>
</dbReference>
<proteinExistence type="predicted"/>
<evidence type="ECO:0000313" key="3">
    <source>
        <dbReference type="Proteomes" id="UP000651050"/>
    </source>
</evidence>
<comment type="caution">
    <text evidence="2">The sequence shown here is derived from an EMBL/GenBank/DDBJ whole genome shotgun (WGS) entry which is preliminary data.</text>
</comment>
<keyword evidence="1" id="KW-0812">Transmembrane</keyword>
<feature type="transmembrane region" description="Helical" evidence="1">
    <location>
        <begin position="205"/>
        <end position="231"/>
    </location>
</feature>